<sequence>MLSSPLPSSLVASLPPAGLGVIEGFFGQSWSWLARNHYAQWLPAHGYGFYIYAPKDDACLRRTWWLSWSDEQWQHLVDLRKCCRQNGLAFGIGLTPLGAHHNYRQHRPRLLARIDEINRRLQPDILAVLFDDMPSDTPQLASLQLEIAHDIAAHSQAKRHIFCPSFYSTDPVLERVFGAMPTDYWQTLACGLDSRFDLFWTGPKVCSDSYPEDHLRWVIDTLGRKPFLWDNYPVNDGKKASDYLYLRAFQHRPPSLGSYLAGHAVNPMKQPGLSRLPLASLPLSYALGEHYDADAIWLEQAQRDLGPTIANLLATDLTWFCETGLAQLSTQQHQILLERYQPYADNASVAELLGWLNGNDRFDPACLTG</sequence>
<dbReference type="InterPro" id="IPR051822">
    <property type="entry name" value="Glycosyl_Hydrolase_84"/>
</dbReference>
<reference evidence="6" key="1">
    <citation type="journal article" date="2019" name="Int. J. Syst. Evol. Microbiol.">
        <title>The Global Catalogue of Microorganisms (GCM) 10K type strain sequencing project: providing services to taxonomists for standard genome sequencing and annotation.</title>
        <authorList>
            <consortium name="The Broad Institute Genomics Platform"/>
            <consortium name="The Broad Institute Genome Sequencing Center for Infectious Disease"/>
            <person name="Wu L."/>
            <person name="Ma J."/>
        </authorList>
    </citation>
    <scope>NUCLEOTIDE SEQUENCE [LARGE SCALE GENOMIC DNA]</scope>
    <source>
        <strain evidence="6">CCUG 54939</strain>
    </source>
</reference>
<comment type="caution">
    <text evidence="5">The sequence shown here is derived from an EMBL/GenBank/DDBJ whole genome shotgun (WGS) entry which is preliminary data.</text>
</comment>
<dbReference type="EMBL" id="JBHSAF010000014">
    <property type="protein sequence ID" value="MFC3914275.1"/>
    <property type="molecule type" value="Genomic_DNA"/>
</dbReference>
<keyword evidence="2 3" id="KW-0326">Glycosidase</keyword>
<name>A0ABV8CPY3_9GAMM</name>
<gene>
    <name evidence="5" type="ORF">ACFOSS_12460</name>
</gene>
<evidence type="ECO:0000256" key="1">
    <source>
        <dbReference type="ARBA" id="ARBA00022801"/>
    </source>
</evidence>
<evidence type="ECO:0000313" key="5">
    <source>
        <dbReference type="EMBL" id="MFC3914275.1"/>
    </source>
</evidence>
<dbReference type="PROSITE" id="PS52009">
    <property type="entry name" value="GH84"/>
    <property type="match status" value="1"/>
</dbReference>
<dbReference type="Proteomes" id="UP001595692">
    <property type="component" value="Unassembled WGS sequence"/>
</dbReference>
<dbReference type="RefSeq" id="WP_377152975.1">
    <property type="nucleotide sequence ID" value="NZ_JBHSAF010000014.1"/>
</dbReference>
<dbReference type="PANTHER" id="PTHR13170:SF16">
    <property type="entry name" value="PROTEIN O-GLCNACASE"/>
    <property type="match status" value="1"/>
</dbReference>
<proteinExistence type="inferred from homology"/>
<dbReference type="PANTHER" id="PTHR13170">
    <property type="entry name" value="O-GLCNACASE"/>
    <property type="match status" value="1"/>
</dbReference>
<dbReference type="InterPro" id="IPR011496">
    <property type="entry name" value="O-GlcNAcase_cat"/>
</dbReference>
<organism evidence="5 6">
    <name type="scientific">Pseudaeromonas sharmana</name>
    <dbReference type="NCBI Taxonomy" id="328412"/>
    <lineage>
        <taxon>Bacteria</taxon>
        <taxon>Pseudomonadati</taxon>
        <taxon>Pseudomonadota</taxon>
        <taxon>Gammaproteobacteria</taxon>
        <taxon>Aeromonadales</taxon>
        <taxon>Aeromonadaceae</taxon>
        <taxon>Pseudaeromonas</taxon>
    </lineage>
</organism>
<keyword evidence="6" id="KW-1185">Reference proteome</keyword>
<protein>
    <submittedName>
        <fullName evidence="5">Beta-N-acetylglucosaminidase domain-containing protein</fullName>
    </submittedName>
</protein>
<feature type="domain" description="GH84" evidence="4">
    <location>
        <begin position="17"/>
        <end position="289"/>
    </location>
</feature>
<dbReference type="InterPro" id="IPR017853">
    <property type="entry name" value="GH"/>
</dbReference>
<evidence type="ECO:0000256" key="3">
    <source>
        <dbReference type="PROSITE-ProRule" id="PRU01353"/>
    </source>
</evidence>
<dbReference type="SUPFAM" id="SSF51445">
    <property type="entry name" value="(Trans)glycosidases"/>
    <property type="match status" value="1"/>
</dbReference>
<dbReference type="Pfam" id="PF07555">
    <property type="entry name" value="NAGidase"/>
    <property type="match status" value="1"/>
</dbReference>
<evidence type="ECO:0000259" key="4">
    <source>
        <dbReference type="PROSITE" id="PS52009"/>
    </source>
</evidence>
<comment type="similarity">
    <text evidence="3">Belongs to the glycosyl hydrolase 84 family.</text>
</comment>
<evidence type="ECO:0000313" key="6">
    <source>
        <dbReference type="Proteomes" id="UP001595692"/>
    </source>
</evidence>
<dbReference type="Gene3D" id="3.20.20.80">
    <property type="entry name" value="Glycosidases"/>
    <property type="match status" value="1"/>
</dbReference>
<accession>A0ABV8CPY3</accession>
<keyword evidence="1 3" id="KW-0378">Hydrolase</keyword>
<feature type="active site" description="Proton donor" evidence="3">
    <location>
        <position position="132"/>
    </location>
</feature>
<evidence type="ECO:0000256" key="2">
    <source>
        <dbReference type="ARBA" id="ARBA00023295"/>
    </source>
</evidence>